<comment type="caution">
    <text evidence="2">The sequence shown here is derived from an EMBL/GenBank/DDBJ whole genome shotgun (WGS) entry which is preliminary data.</text>
</comment>
<gene>
    <name evidence="2" type="ORF">Syun_021715</name>
</gene>
<proteinExistence type="predicted"/>
<keyword evidence="3" id="KW-1185">Reference proteome</keyword>
<name>A0AAP0IH47_9MAGN</name>
<reference evidence="2 3" key="1">
    <citation type="submission" date="2024-01" db="EMBL/GenBank/DDBJ databases">
        <title>Genome assemblies of Stephania.</title>
        <authorList>
            <person name="Yang L."/>
        </authorList>
    </citation>
    <scope>NUCLEOTIDE SEQUENCE [LARGE SCALE GENOMIC DNA]</scope>
    <source>
        <strain evidence="2">YNDBR</strain>
        <tissue evidence="2">Leaf</tissue>
    </source>
</reference>
<evidence type="ECO:0000256" key="1">
    <source>
        <dbReference type="SAM" id="MobiDB-lite"/>
    </source>
</evidence>
<sequence>MEGLNKSSHMLLRKTHWLTRVIYNKASSRLCYVLMAQFDPSWKDTDEEDCKDDFEDDGEEGDGEEKEEVGFVKKQVVSPQMGMTFNSHNEAHLALKRYAKSVGFRIKISSSKRLDDIICKRVFACYREGQTKPS</sequence>
<dbReference type="PANTHER" id="PTHR46328">
    <property type="entry name" value="FAR-RED IMPAIRED RESPONSIVE (FAR1) FAMILY PROTEIN-RELATED"/>
    <property type="match status" value="1"/>
</dbReference>
<dbReference type="Proteomes" id="UP001420932">
    <property type="component" value="Unassembled WGS sequence"/>
</dbReference>
<dbReference type="EMBL" id="JBBNAF010000009">
    <property type="protein sequence ID" value="KAK9114918.1"/>
    <property type="molecule type" value="Genomic_DNA"/>
</dbReference>
<dbReference type="PANTHER" id="PTHR46328:SF27">
    <property type="entry name" value="OS12G0287500 PROTEIN"/>
    <property type="match status" value="1"/>
</dbReference>
<organism evidence="2 3">
    <name type="scientific">Stephania yunnanensis</name>
    <dbReference type="NCBI Taxonomy" id="152371"/>
    <lineage>
        <taxon>Eukaryota</taxon>
        <taxon>Viridiplantae</taxon>
        <taxon>Streptophyta</taxon>
        <taxon>Embryophyta</taxon>
        <taxon>Tracheophyta</taxon>
        <taxon>Spermatophyta</taxon>
        <taxon>Magnoliopsida</taxon>
        <taxon>Ranunculales</taxon>
        <taxon>Menispermaceae</taxon>
        <taxon>Menispermoideae</taxon>
        <taxon>Cissampelideae</taxon>
        <taxon>Stephania</taxon>
    </lineage>
</organism>
<accession>A0AAP0IH47</accession>
<dbReference type="AlphaFoldDB" id="A0AAP0IH47"/>
<protein>
    <submittedName>
        <fullName evidence="2">Uncharacterized protein</fullName>
    </submittedName>
</protein>
<evidence type="ECO:0000313" key="2">
    <source>
        <dbReference type="EMBL" id="KAK9114918.1"/>
    </source>
</evidence>
<feature type="region of interest" description="Disordered" evidence="1">
    <location>
        <begin position="43"/>
        <end position="68"/>
    </location>
</feature>
<feature type="compositionally biased region" description="Acidic residues" evidence="1">
    <location>
        <begin position="45"/>
        <end position="67"/>
    </location>
</feature>
<evidence type="ECO:0000313" key="3">
    <source>
        <dbReference type="Proteomes" id="UP001420932"/>
    </source>
</evidence>